<organism evidence="8 9">
    <name type="scientific">Vanilla planifolia</name>
    <name type="common">Vanilla</name>
    <dbReference type="NCBI Taxonomy" id="51239"/>
    <lineage>
        <taxon>Eukaryota</taxon>
        <taxon>Viridiplantae</taxon>
        <taxon>Streptophyta</taxon>
        <taxon>Embryophyta</taxon>
        <taxon>Tracheophyta</taxon>
        <taxon>Spermatophyta</taxon>
        <taxon>Magnoliopsida</taxon>
        <taxon>Liliopsida</taxon>
        <taxon>Asparagales</taxon>
        <taxon>Orchidaceae</taxon>
        <taxon>Vanilloideae</taxon>
        <taxon>Vanilleae</taxon>
        <taxon>Vanilla</taxon>
    </lineage>
</organism>
<dbReference type="Pfam" id="PF23270">
    <property type="entry name" value="HAD_RAM2_N"/>
    <property type="match status" value="1"/>
</dbReference>
<dbReference type="GO" id="GO:0016791">
    <property type="term" value="F:phosphatase activity"/>
    <property type="evidence" value="ECO:0007669"/>
    <property type="project" value="TreeGrafter"/>
</dbReference>
<sequence length="406" mass="44403">MIYVATVGIPMRDIELAARAVLPRFYAADVRADSYRAFKSCGRRRVVVTANPTVIVEPFVREYLGGDRVLGTELGVSARTGRATGFVTGAGVPRRGGRRGTPCEGVRGILPDLGLGDRESDHAFMALCKEAYMIPHNRSAQRVPPGRYRVPARFVRHTYRLTGIRLSIRGSPPTPPSPSSSGSLLVCNHRSALDPILVSIALRRPVTCVTYSVSRLSRLLSPIPSVALSRDRSADAARIAALLLRGDVIIALFAELSERIVPVAINTRQSMFYGNTVKGWKFADPYFFFMNPRPEYDLTFLPELLREQTCGGGKPAIEVANHVQRIIADELGFESIRIHYEALDQYGSHAGRLEDSAEYVGYNSHFNQGELNPGVCDGPASAHQHQRAVAGLSSLIFGLSNDNDVA</sequence>
<comment type="caution">
    <text evidence="8">The sequence shown here is derived from an EMBL/GenBank/DDBJ whole genome shotgun (WGS) entry which is preliminary data.</text>
</comment>
<feature type="domain" description="Glycerol-3-phosphate acyltransferase RAM2/GPAT1-8 HAD-like" evidence="7">
    <location>
        <begin position="1"/>
        <end position="134"/>
    </location>
</feature>
<evidence type="ECO:0000256" key="6">
    <source>
        <dbReference type="ARBA" id="ARBA00023136"/>
    </source>
</evidence>
<keyword evidence="6" id="KW-0472">Membrane</keyword>
<evidence type="ECO:0000256" key="2">
    <source>
        <dbReference type="ARBA" id="ARBA00007937"/>
    </source>
</evidence>
<keyword evidence="5" id="KW-1133">Transmembrane helix</keyword>
<dbReference type="PANTHER" id="PTHR15486">
    <property type="entry name" value="ANCIENT UBIQUITOUS PROTEIN"/>
    <property type="match status" value="1"/>
</dbReference>
<evidence type="ECO:0000256" key="3">
    <source>
        <dbReference type="ARBA" id="ARBA00022679"/>
    </source>
</evidence>
<dbReference type="Proteomes" id="UP000639772">
    <property type="component" value="Chromosome 11"/>
</dbReference>
<evidence type="ECO:0000256" key="1">
    <source>
        <dbReference type="ARBA" id="ARBA00004370"/>
    </source>
</evidence>
<evidence type="ECO:0000313" key="8">
    <source>
        <dbReference type="EMBL" id="KAG0461928.1"/>
    </source>
</evidence>
<dbReference type="GO" id="GO:0016020">
    <property type="term" value="C:membrane"/>
    <property type="evidence" value="ECO:0007669"/>
    <property type="project" value="UniProtKB-SubCell"/>
</dbReference>
<dbReference type="OrthoDB" id="1854593at2759"/>
<gene>
    <name evidence="8" type="ORF">HPP92_020404</name>
</gene>
<keyword evidence="3" id="KW-0808">Transferase</keyword>
<evidence type="ECO:0000256" key="4">
    <source>
        <dbReference type="ARBA" id="ARBA00022692"/>
    </source>
</evidence>
<dbReference type="InterPro" id="IPR056462">
    <property type="entry name" value="HAD_RAM2/GPAT1-8"/>
</dbReference>
<dbReference type="GO" id="GO:0090447">
    <property type="term" value="F:glycerol-3-phosphate 2-O-acyltransferase activity"/>
    <property type="evidence" value="ECO:0007669"/>
    <property type="project" value="TreeGrafter"/>
</dbReference>
<dbReference type="AlphaFoldDB" id="A0A835Q3L6"/>
<dbReference type="Gene3D" id="3.40.50.1000">
    <property type="entry name" value="HAD superfamily/HAD-like"/>
    <property type="match status" value="1"/>
</dbReference>
<keyword evidence="4" id="KW-0812">Transmembrane</keyword>
<proteinExistence type="inferred from homology"/>
<dbReference type="GO" id="GO:0010143">
    <property type="term" value="P:cutin biosynthetic process"/>
    <property type="evidence" value="ECO:0007669"/>
    <property type="project" value="TreeGrafter"/>
</dbReference>
<dbReference type="EMBL" id="JADCNM010000011">
    <property type="protein sequence ID" value="KAG0461928.1"/>
    <property type="molecule type" value="Genomic_DNA"/>
</dbReference>
<dbReference type="PANTHER" id="PTHR15486:SF70">
    <property type="entry name" value="GLYCEROL-3-PHOSPHATE ACYLTRANSFERASE 8-RELATED"/>
    <property type="match status" value="1"/>
</dbReference>
<comment type="similarity">
    <text evidence="2">Belongs to the GPAT/DAPAT family.</text>
</comment>
<protein>
    <recommendedName>
        <fullName evidence="7">Glycerol-3-phosphate acyltransferase RAM2/GPAT1-8 HAD-like domain-containing protein</fullName>
    </recommendedName>
</protein>
<dbReference type="InterPro" id="IPR023214">
    <property type="entry name" value="HAD_sf"/>
</dbReference>
<evidence type="ECO:0000256" key="5">
    <source>
        <dbReference type="ARBA" id="ARBA00022989"/>
    </source>
</evidence>
<accession>A0A835Q3L6</accession>
<dbReference type="SUPFAM" id="SSF69593">
    <property type="entry name" value="Glycerol-3-phosphate (1)-acyltransferase"/>
    <property type="match status" value="1"/>
</dbReference>
<name>A0A835Q3L6_VANPL</name>
<reference evidence="8 9" key="1">
    <citation type="journal article" date="2020" name="Nat. Food">
        <title>A phased Vanilla planifolia genome enables genetic improvement of flavour and production.</title>
        <authorList>
            <person name="Hasing T."/>
            <person name="Tang H."/>
            <person name="Brym M."/>
            <person name="Khazi F."/>
            <person name="Huang T."/>
            <person name="Chambers A.H."/>
        </authorList>
    </citation>
    <scope>NUCLEOTIDE SEQUENCE [LARGE SCALE GENOMIC DNA]</scope>
    <source>
        <tissue evidence="8">Leaf</tissue>
    </source>
</reference>
<evidence type="ECO:0000313" key="9">
    <source>
        <dbReference type="Proteomes" id="UP000639772"/>
    </source>
</evidence>
<comment type="subcellular location">
    <subcellularLocation>
        <location evidence="1">Membrane</location>
    </subcellularLocation>
</comment>
<evidence type="ECO:0000259" key="7">
    <source>
        <dbReference type="Pfam" id="PF23270"/>
    </source>
</evidence>